<reference evidence="1" key="2">
    <citation type="journal article" date="2023" name="Science">
        <title>Genomic signatures of disease resistance in endangered staghorn corals.</title>
        <authorList>
            <person name="Vollmer S.V."/>
            <person name="Selwyn J.D."/>
            <person name="Despard B.A."/>
            <person name="Roesel C.L."/>
        </authorList>
    </citation>
    <scope>NUCLEOTIDE SEQUENCE</scope>
    <source>
        <strain evidence="1">K2</strain>
    </source>
</reference>
<evidence type="ECO:0000313" key="2">
    <source>
        <dbReference type="Proteomes" id="UP001249851"/>
    </source>
</evidence>
<dbReference type="AlphaFoldDB" id="A0AAD9V323"/>
<protein>
    <submittedName>
        <fullName evidence="1">Uncharacterized protein</fullName>
    </submittedName>
</protein>
<name>A0AAD9V323_ACRCE</name>
<sequence>MNIKVVFSHLWSEKSVKDKGTLSQRAVIICRTNVTGDVKHQMNETCDFLSDVTDAHILVAEMKHFGMTSMDDSPINNKPPPVTATRADDSKKYDVVITKFDNHFAPKRNVIHERAMFNKRDQLPDESAESFIRVLYEMDERCDFGAAKNDAIRDRLVVGISDKELSQRLQLKADLKLCDAITDIRQAEVVKAKVSAQSSATKAIGESPKKRRIIFKHDIDTNKRRKLIFDPPEENKPPEVDLSEITEVVNDLVNNVDKLLQDDLDVVDSCTTELQEKENNFEGSDQSATQTVQYYV</sequence>
<dbReference type="PANTHER" id="PTHR33198">
    <property type="entry name" value="ANK_REP_REGION DOMAIN-CONTAINING PROTEIN-RELATED"/>
    <property type="match status" value="1"/>
</dbReference>
<comment type="caution">
    <text evidence="1">The sequence shown here is derived from an EMBL/GenBank/DDBJ whole genome shotgun (WGS) entry which is preliminary data.</text>
</comment>
<dbReference type="Proteomes" id="UP001249851">
    <property type="component" value="Unassembled WGS sequence"/>
</dbReference>
<keyword evidence="2" id="KW-1185">Reference proteome</keyword>
<dbReference type="EMBL" id="JARQWQ010000040">
    <property type="protein sequence ID" value="KAK2559396.1"/>
    <property type="molecule type" value="Genomic_DNA"/>
</dbReference>
<evidence type="ECO:0000313" key="1">
    <source>
        <dbReference type="EMBL" id="KAK2559396.1"/>
    </source>
</evidence>
<organism evidence="1 2">
    <name type="scientific">Acropora cervicornis</name>
    <name type="common">Staghorn coral</name>
    <dbReference type="NCBI Taxonomy" id="6130"/>
    <lineage>
        <taxon>Eukaryota</taxon>
        <taxon>Metazoa</taxon>
        <taxon>Cnidaria</taxon>
        <taxon>Anthozoa</taxon>
        <taxon>Hexacorallia</taxon>
        <taxon>Scleractinia</taxon>
        <taxon>Astrocoeniina</taxon>
        <taxon>Acroporidae</taxon>
        <taxon>Acropora</taxon>
    </lineage>
</organism>
<reference evidence="1" key="1">
    <citation type="journal article" date="2023" name="G3 (Bethesda)">
        <title>Whole genome assembly and annotation of the endangered Caribbean coral Acropora cervicornis.</title>
        <authorList>
            <person name="Selwyn J.D."/>
            <person name="Vollmer S.V."/>
        </authorList>
    </citation>
    <scope>NUCLEOTIDE SEQUENCE</scope>
    <source>
        <strain evidence="1">K2</strain>
    </source>
</reference>
<dbReference type="PANTHER" id="PTHR33198:SF20">
    <property type="entry name" value="RETROTRANSPOSON GAG DOMAIN-CONTAINING PROTEIN"/>
    <property type="match status" value="1"/>
</dbReference>
<accession>A0AAD9V323</accession>
<proteinExistence type="predicted"/>
<gene>
    <name evidence="1" type="ORF">P5673_018018</name>
</gene>